<dbReference type="InterPro" id="IPR007074">
    <property type="entry name" value="LicD/FKTN/FKRP_NTP_transf"/>
</dbReference>
<feature type="domain" description="LicD/FKTN/FKRP nucleotidyltransferase" evidence="1">
    <location>
        <begin position="38"/>
        <end position="77"/>
    </location>
</feature>
<name>A0A3G4ZVK1_9VIRU</name>
<dbReference type="PANTHER" id="PTHR43404:SF2">
    <property type="entry name" value="LIPOPOLYSACCHARIDE CHOLINEPHOSPHOTRANSFERASE LICD"/>
    <property type="match status" value="1"/>
</dbReference>
<protein>
    <recommendedName>
        <fullName evidence="1">LicD/FKTN/FKRP nucleotidyltransferase domain-containing protein</fullName>
    </recommendedName>
</protein>
<dbReference type="PANTHER" id="PTHR43404">
    <property type="entry name" value="LIPOPOLYSACCHARIDE CHOLINEPHOSPHOTRANSFERASE LICD"/>
    <property type="match status" value="1"/>
</dbReference>
<reference evidence="2" key="1">
    <citation type="submission" date="2018-10" db="EMBL/GenBank/DDBJ databases">
        <title>Hidden diversity of soil giant viruses.</title>
        <authorList>
            <person name="Schulz F."/>
            <person name="Alteio L."/>
            <person name="Goudeau D."/>
            <person name="Ryan E.M."/>
            <person name="Malmstrom R.R."/>
            <person name="Blanchard J."/>
            <person name="Woyke T."/>
        </authorList>
    </citation>
    <scope>NUCLEOTIDE SEQUENCE</scope>
    <source>
        <strain evidence="2">DSV1</strain>
    </source>
</reference>
<sequence length="495" mass="58741">MELDKKKFIEQQSKYGISVQNTKQPHFNNFLKILESCKVKYFADGGTLLGCLRFGHEIPWDDDYDIFIPKTDIDKLDNLDKLNKLQYEGFEICPEIINDPEFHDPIIDTGLGNDYQIKAVYRWNLNHYLNIICLSKKKFIKVCLHDTNKKYLATITDVFYEENATCPDIRRIYPIIRKKFRDIEINVMNNYDDYLTLLYGKNYMTDLVVCNHTLATYYDDRNKKNYVSMTMNEYKTFFKSTNKYLVFSSIGNHSVHEEWIQSSDRWTTSRTFDMVLCYYGDDDRFYKRLKEKIVGLGHIVIFRRKGLKWPNFNWYISNHNISQYQYIWVPDDDIELSERKISKMFSIMEQYPNIMVASPSTTRDSVTANGQKRIDRHRDGIKIEYTNFNENCFLLFKSCLLQNTFFRKILDATNTGYYFDILIKYCFSESEQKTSQAILHEIVARHPKRTKRNPSELDKVVPRKLHTQDSEKFLEAGITNEMLTYGVLSYSVIKN</sequence>
<proteinExistence type="predicted"/>
<dbReference type="SUPFAM" id="SSF53448">
    <property type="entry name" value="Nucleotide-diphospho-sugar transferases"/>
    <property type="match status" value="1"/>
</dbReference>
<gene>
    <name evidence="2" type="ORF">Dasosvirus3_28</name>
</gene>
<dbReference type="Gene3D" id="3.90.550.10">
    <property type="entry name" value="Spore Coat Polysaccharide Biosynthesis Protein SpsA, Chain A"/>
    <property type="match status" value="1"/>
</dbReference>
<evidence type="ECO:0000259" key="1">
    <source>
        <dbReference type="Pfam" id="PF04991"/>
    </source>
</evidence>
<dbReference type="EMBL" id="MK072044">
    <property type="protein sequence ID" value="AYV77469.1"/>
    <property type="molecule type" value="Genomic_DNA"/>
</dbReference>
<dbReference type="GO" id="GO:0009100">
    <property type="term" value="P:glycoprotein metabolic process"/>
    <property type="evidence" value="ECO:0007669"/>
    <property type="project" value="UniProtKB-ARBA"/>
</dbReference>
<dbReference type="InterPro" id="IPR029044">
    <property type="entry name" value="Nucleotide-diphossugar_trans"/>
</dbReference>
<dbReference type="InterPro" id="IPR052942">
    <property type="entry name" value="LPS_cholinephosphotransferase"/>
</dbReference>
<organism evidence="2">
    <name type="scientific">Dasosvirus sp</name>
    <dbReference type="NCBI Taxonomy" id="2487764"/>
    <lineage>
        <taxon>Viruses</taxon>
        <taxon>Varidnaviria</taxon>
        <taxon>Bamfordvirae</taxon>
        <taxon>Nucleocytoviricota</taxon>
        <taxon>Megaviricetes</taxon>
        <taxon>Imitervirales</taxon>
        <taxon>Mimiviridae</taxon>
        <taxon>Klosneuvirinae</taxon>
    </lineage>
</organism>
<evidence type="ECO:0000313" key="2">
    <source>
        <dbReference type="EMBL" id="AYV77469.1"/>
    </source>
</evidence>
<dbReference type="Pfam" id="PF04991">
    <property type="entry name" value="LicD"/>
    <property type="match status" value="1"/>
</dbReference>
<accession>A0A3G4ZVK1</accession>